<dbReference type="EMBL" id="SNRY01001577">
    <property type="protein sequence ID" value="KAA6329914.1"/>
    <property type="molecule type" value="Genomic_DNA"/>
</dbReference>
<reference evidence="1" key="1">
    <citation type="submission" date="2019-03" db="EMBL/GenBank/DDBJ databases">
        <title>Single cell metagenomics reveals metabolic interactions within the superorganism composed of flagellate Streblomastix strix and complex community of Bacteroidetes bacteria on its surface.</title>
        <authorList>
            <person name="Treitli S.C."/>
            <person name="Kolisko M."/>
            <person name="Husnik F."/>
            <person name="Keeling P."/>
            <person name="Hampl V."/>
        </authorList>
    </citation>
    <scope>NUCLEOTIDE SEQUENCE</scope>
    <source>
        <strain evidence="1">STM</strain>
    </source>
</reference>
<name>A0A5J4R9C9_9ZZZZ</name>
<accession>A0A5J4R9C9</accession>
<comment type="caution">
    <text evidence="1">The sequence shown here is derived from an EMBL/GenBank/DDBJ whole genome shotgun (WGS) entry which is preliminary data.</text>
</comment>
<gene>
    <name evidence="1" type="ORF">EZS27_021331</name>
</gene>
<evidence type="ECO:0000313" key="1">
    <source>
        <dbReference type="EMBL" id="KAA6329914.1"/>
    </source>
</evidence>
<dbReference type="AlphaFoldDB" id="A0A5J4R9C9"/>
<protein>
    <submittedName>
        <fullName evidence="1">Uncharacterized protein</fullName>
    </submittedName>
</protein>
<sequence>MEETHWVYNVKGSSRFPIPSGFKSWLDYWKKHAERPALFCSNVACGSKNNLVGGHVRKATKTDGKYYIVPLCDECNNYNNEDKFKVTSVFVSVPSNL</sequence>
<organism evidence="1">
    <name type="scientific">termite gut metagenome</name>
    <dbReference type="NCBI Taxonomy" id="433724"/>
    <lineage>
        <taxon>unclassified sequences</taxon>
        <taxon>metagenomes</taxon>
        <taxon>organismal metagenomes</taxon>
    </lineage>
</organism>
<proteinExistence type="predicted"/>